<accession>A0A376CJU5</accession>
<evidence type="ECO:0000313" key="3">
    <source>
        <dbReference type="EMBL" id="STC68771.1"/>
    </source>
</evidence>
<dbReference type="AlphaFoldDB" id="A0A376CJU5"/>
<protein>
    <recommendedName>
        <fullName evidence="5">Secreted protein</fullName>
    </recommendedName>
</protein>
<dbReference type="Proteomes" id="UP000254467">
    <property type="component" value="Unassembled WGS sequence"/>
</dbReference>
<evidence type="ECO:0000313" key="4">
    <source>
        <dbReference type="Proteomes" id="UP000254467"/>
    </source>
</evidence>
<gene>
    <name evidence="3" type="ORF">NCTC11862_00546</name>
</gene>
<keyword evidence="2" id="KW-0732">Signal</keyword>
<dbReference type="EMBL" id="UFXQ01000001">
    <property type="protein sequence ID" value="STC68771.1"/>
    <property type="molecule type" value="Genomic_DNA"/>
</dbReference>
<organism evidence="3 4">
    <name type="scientific">Corynebacterium pilosum</name>
    <dbReference type="NCBI Taxonomy" id="35756"/>
    <lineage>
        <taxon>Bacteria</taxon>
        <taxon>Bacillati</taxon>
        <taxon>Actinomycetota</taxon>
        <taxon>Actinomycetes</taxon>
        <taxon>Mycobacteriales</taxon>
        <taxon>Corynebacteriaceae</taxon>
        <taxon>Corynebacterium</taxon>
    </lineage>
</organism>
<feature type="signal peptide" evidence="2">
    <location>
        <begin position="1"/>
        <end position="25"/>
    </location>
</feature>
<evidence type="ECO:0008006" key="5">
    <source>
        <dbReference type="Google" id="ProtNLM"/>
    </source>
</evidence>
<evidence type="ECO:0000256" key="2">
    <source>
        <dbReference type="SAM" id="SignalP"/>
    </source>
</evidence>
<keyword evidence="4" id="KW-1185">Reference proteome</keyword>
<proteinExistence type="predicted"/>
<feature type="chain" id="PRO_5016564571" description="Secreted protein" evidence="2">
    <location>
        <begin position="26"/>
        <end position="198"/>
    </location>
</feature>
<feature type="compositionally biased region" description="Low complexity" evidence="1">
    <location>
        <begin position="23"/>
        <end position="37"/>
    </location>
</feature>
<reference evidence="3 4" key="1">
    <citation type="submission" date="2018-06" db="EMBL/GenBank/DDBJ databases">
        <authorList>
            <consortium name="Pathogen Informatics"/>
            <person name="Doyle S."/>
        </authorList>
    </citation>
    <scope>NUCLEOTIDE SEQUENCE [LARGE SCALE GENOMIC DNA]</scope>
    <source>
        <strain evidence="3 4">NCTC11862</strain>
    </source>
</reference>
<evidence type="ECO:0000256" key="1">
    <source>
        <dbReference type="SAM" id="MobiDB-lite"/>
    </source>
</evidence>
<feature type="region of interest" description="Disordered" evidence="1">
    <location>
        <begin position="23"/>
        <end position="68"/>
    </location>
</feature>
<dbReference type="PROSITE" id="PS51257">
    <property type="entry name" value="PROKAR_LIPOPROTEIN"/>
    <property type="match status" value="1"/>
</dbReference>
<name>A0A376CJU5_9CORY</name>
<sequence length="198" mass="21069">MSACLSRLFLSASALSLTVVLTSCGSESSPTDPSTTEARAGDTTDESASATDEDDTTTGEPVPAVAPSTEVDEGFIEDTFNSAHSVLAEPTVVRDLSQVLSDQALEDFENQRLELENEGLRMEGEVTIVDERQVDSPGPGTVIKEVCVDNSAVRTLDENGNDVTSPNAQSRSRMLLTFTADGDSWTLSELSFPDDPNC</sequence>